<protein>
    <submittedName>
        <fullName evidence="8">Conserved transmembrane domain protein</fullName>
    </submittedName>
</protein>
<comment type="subcellular location">
    <subcellularLocation>
        <location evidence="1">Cell membrane</location>
        <topology evidence="1">Multi-pass membrane protein</topology>
    </subcellularLocation>
</comment>
<accession>A0ABP3APM7</accession>
<feature type="region of interest" description="Disordered" evidence="6">
    <location>
        <begin position="1"/>
        <end position="37"/>
    </location>
</feature>
<evidence type="ECO:0000256" key="1">
    <source>
        <dbReference type="ARBA" id="ARBA00004651"/>
    </source>
</evidence>
<keyword evidence="9" id="KW-1185">Reference proteome</keyword>
<dbReference type="Proteomes" id="UP000020681">
    <property type="component" value="Unassembled WGS sequence"/>
</dbReference>
<dbReference type="EMBL" id="JAOL01000070">
    <property type="protein sequence ID" value="EUA92899.1"/>
    <property type="molecule type" value="Genomic_DNA"/>
</dbReference>
<comment type="caution">
    <text evidence="8">The sequence shown here is derived from an EMBL/GenBank/DDBJ whole genome shotgun (WGS) entry which is preliminary data.</text>
</comment>
<name>A0ABP3APM7_MYCUL</name>
<dbReference type="SUPFAM" id="SSF103473">
    <property type="entry name" value="MFS general substrate transporter"/>
    <property type="match status" value="1"/>
</dbReference>
<feature type="transmembrane region" description="Helical" evidence="7">
    <location>
        <begin position="144"/>
        <end position="164"/>
    </location>
</feature>
<dbReference type="InterPro" id="IPR036259">
    <property type="entry name" value="MFS_trans_sf"/>
</dbReference>
<dbReference type="PANTHER" id="PTHR23513:SF18">
    <property type="entry name" value="INTEGRAL MEMBRANE PROTEIN"/>
    <property type="match status" value="1"/>
</dbReference>
<keyword evidence="4 7" id="KW-1133">Transmembrane helix</keyword>
<evidence type="ECO:0000256" key="4">
    <source>
        <dbReference type="ARBA" id="ARBA00022989"/>
    </source>
</evidence>
<keyword evidence="5 7" id="KW-0472">Membrane</keyword>
<evidence type="ECO:0000313" key="8">
    <source>
        <dbReference type="EMBL" id="EUA92899.1"/>
    </source>
</evidence>
<evidence type="ECO:0000256" key="3">
    <source>
        <dbReference type="ARBA" id="ARBA00022692"/>
    </source>
</evidence>
<keyword evidence="2" id="KW-1003">Cell membrane</keyword>
<gene>
    <name evidence="8" type="ORF">I551_0511</name>
</gene>
<keyword evidence="3 7" id="KW-0812">Transmembrane</keyword>
<evidence type="ECO:0000313" key="9">
    <source>
        <dbReference type="Proteomes" id="UP000020681"/>
    </source>
</evidence>
<dbReference type="PANTHER" id="PTHR23513">
    <property type="entry name" value="INTEGRAL MEMBRANE EFFLUX PROTEIN-RELATED"/>
    <property type="match status" value="1"/>
</dbReference>
<proteinExistence type="predicted"/>
<evidence type="ECO:0000256" key="5">
    <source>
        <dbReference type="ARBA" id="ARBA00023136"/>
    </source>
</evidence>
<sequence length="182" mass="19349">MPSANRYLPPLDREPESEDDAEGNEAPPPPPRGLSSGERITVTRAAAMRSREMGSRMYWMVQRAATADGADKSGLTALTWPTMANFAVDSSMAVALANTLFFAAASGESKSKVALYLLITIAPFAVVAPLIGPALDKLQHGRRVALALSFGLRTVLALVLIMNYDGPAEASRPGCSIPAHWP</sequence>
<feature type="transmembrane region" description="Helical" evidence="7">
    <location>
        <begin position="113"/>
        <end position="132"/>
    </location>
</feature>
<reference evidence="8 9" key="1">
    <citation type="submission" date="2014-01" db="EMBL/GenBank/DDBJ databases">
        <authorList>
            <person name="Dobos K."/>
            <person name="Lenaerts A."/>
            <person name="Ordway D."/>
            <person name="DeGroote M.A."/>
            <person name="Parker T."/>
            <person name="Sizemore C."/>
            <person name="Tallon L.J."/>
            <person name="Sadzewicz L.K."/>
            <person name="Sengamalay N."/>
            <person name="Fraser C.M."/>
            <person name="Hine E."/>
            <person name="Shefchek K.A."/>
            <person name="Das S.P."/>
            <person name="Tettelin H."/>
        </authorList>
    </citation>
    <scope>NUCLEOTIDE SEQUENCE [LARGE SCALE GENOMIC DNA]</scope>
    <source>
        <strain evidence="8 9">Harvey</strain>
    </source>
</reference>
<organism evidence="8 9">
    <name type="scientific">Mycobacterium ulcerans str. Harvey</name>
    <dbReference type="NCBI Taxonomy" id="1299332"/>
    <lineage>
        <taxon>Bacteria</taxon>
        <taxon>Bacillati</taxon>
        <taxon>Actinomycetota</taxon>
        <taxon>Actinomycetes</taxon>
        <taxon>Mycobacteriales</taxon>
        <taxon>Mycobacteriaceae</taxon>
        <taxon>Mycobacterium</taxon>
        <taxon>Mycobacterium ulcerans group</taxon>
    </lineage>
</organism>
<feature type="transmembrane region" description="Helical" evidence="7">
    <location>
        <begin position="86"/>
        <end position="107"/>
    </location>
</feature>
<evidence type="ECO:0000256" key="2">
    <source>
        <dbReference type="ARBA" id="ARBA00022475"/>
    </source>
</evidence>
<evidence type="ECO:0000256" key="6">
    <source>
        <dbReference type="SAM" id="MobiDB-lite"/>
    </source>
</evidence>
<evidence type="ECO:0000256" key="7">
    <source>
        <dbReference type="SAM" id="Phobius"/>
    </source>
</evidence>